<comment type="caution">
    <text evidence="1">The sequence shown here is derived from an EMBL/GenBank/DDBJ whole genome shotgun (WGS) entry which is preliminary data.</text>
</comment>
<dbReference type="OrthoDB" id="10473518at2759"/>
<name>A0A9P6GUV9_9PLEO</name>
<dbReference type="Proteomes" id="UP000756921">
    <property type="component" value="Unassembled WGS sequence"/>
</dbReference>
<reference evidence="1" key="1">
    <citation type="journal article" date="2020" name="Mol. Plant Microbe Interact.">
        <title>Genome Sequence of the Biocontrol Agent Coniothyrium minitans strain Conio (IMI 134523).</title>
        <authorList>
            <person name="Patel D."/>
            <person name="Shittu T.A."/>
            <person name="Baroncelli R."/>
            <person name="Muthumeenakshi S."/>
            <person name="Osborne T.H."/>
            <person name="Janganan T.K."/>
            <person name="Sreenivasaprasad S."/>
        </authorList>
    </citation>
    <scope>NUCLEOTIDE SEQUENCE</scope>
    <source>
        <strain evidence="1">Conio</strain>
    </source>
</reference>
<gene>
    <name evidence="1" type="ORF">PMIN01_00514</name>
</gene>
<evidence type="ECO:0000313" key="1">
    <source>
        <dbReference type="EMBL" id="KAF9740975.1"/>
    </source>
</evidence>
<organism evidence="1 2">
    <name type="scientific">Paraphaeosphaeria minitans</name>
    <dbReference type="NCBI Taxonomy" id="565426"/>
    <lineage>
        <taxon>Eukaryota</taxon>
        <taxon>Fungi</taxon>
        <taxon>Dikarya</taxon>
        <taxon>Ascomycota</taxon>
        <taxon>Pezizomycotina</taxon>
        <taxon>Dothideomycetes</taxon>
        <taxon>Pleosporomycetidae</taxon>
        <taxon>Pleosporales</taxon>
        <taxon>Massarineae</taxon>
        <taxon>Didymosphaeriaceae</taxon>
        <taxon>Paraphaeosphaeria</taxon>
    </lineage>
</organism>
<proteinExistence type="predicted"/>
<dbReference type="AlphaFoldDB" id="A0A9P6GUV9"/>
<keyword evidence="2" id="KW-1185">Reference proteome</keyword>
<protein>
    <submittedName>
        <fullName evidence="1">Uncharacterized protein</fullName>
    </submittedName>
</protein>
<sequence length="72" mass="8613">MLYSEFEFKTKWYALSVLVPPKMNMASVGILHVYLDVYPQPEAPKRLMEGLRENRYGFWVKKMVVGVERWRC</sequence>
<evidence type="ECO:0000313" key="2">
    <source>
        <dbReference type="Proteomes" id="UP000756921"/>
    </source>
</evidence>
<accession>A0A9P6GUV9</accession>
<dbReference type="EMBL" id="WJXW01000001">
    <property type="protein sequence ID" value="KAF9740975.1"/>
    <property type="molecule type" value="Genomic_DNA"/>
</dbReference>